<evidence type="ECO:0000313" key="2">
    <source>
        <dbReference type="EMBL" id="SGZ22801.1"/>
    </source>
</evidence>
<dbReference type="SUPFAM" id="SSF56112">
    <property type="entry name" value="Protein kinase-like (PK-like)"/>
    <property type="match status" value="1"/>
</dbReference>
<proteinExistence type="predicted"/>
<feature type="compositionally biased region" description="Basic and acidic residues" evidence="1">
    <location>
        <begin position="383"/>
        <end position="399"/>
    </location>
</feature>
<organism evidence="2 3">
    <name type="scientific">Microbotryum silenes-dioicae</name>
    <dbReference type="NCBI Taxonomy" id="796604"/>
    <lineage>
        <taxon>Eukaryota</taxon>
        <taxon>Fungi</taxon>
        <taxon>Dikarya</taxon>
        <taxon>Basidiomycota</taxon>
        <taxon>Pucciniomycotina</taxon>
        <taxon>Microbotryomycetes</taxon>
        <taxon>Microbotryales</taxon>
        <taxon>Microbotryaceae</taxon>
        <taxon>Microbotryum</taxon>
    </lineage>
</organism>
<feature type="region of interest" description="Disordered" evidence="1">
    <location>
        <begin position="1"/>
        <end position="23"/>
    </location>
</feature>
<feature type="region of interest" description="Disordered" evidence="1">
    <location>
        <begin position="362"/>
        <end position="401"/>
    </location>
</feature>
<evidence type="ECO:0000313" key="3">
    <source>
        <dbReference type="Proteomes" id="UP000249464"/>
    </source>
</evidence>
<dbReference type="AlphaFoldDB" id="A0A2X0MKY1"/>
<accession>A0A2X0MKY1</accession>
<name>A0A2X0MKY1_9BASI</name>
<gene>
    <name evidence="2" type="primary">BQ5605_C022g09544</name>
    <name evidence="2" type="ORF">BQ5605_C022G09544</name>
</gene>
<keyword evidence="3" id="KW-1185">Reference proteome</keyword>
<dbReference type="Proteomes" id="UP000249464">
    <property type="component" value="Unassembled WGS sequence"/>
</dbReference>
<feature type="compositionally biased region" description="Basic and acidic residues" evidence="1">
    <location>
        <begin position="1"/>
        <end position="21"/>
    </location>
</feature>
<evidence type="ECO:0000256" key="1">
    <source>
        <dbReference type="SAM" id="MobiDB-lite"/>
    </source>
</evidence>
<protein>
    <submittedName>
        <fullName evidence="2">BQ5605_C022g09544 protein</fullName>
    </submittedName>
</protein>
<reference evidence="2 3" key="1">
    <citation type="submission" date="2016-11" db="EMBL/GenBank/DDBJ databases">
        <authorList>
            <person name="Jaros S."/>
            <person name="Januszkiewicz K."/>
            <person name="Wedrychowicz H."/>
        </authorList>
    </citation>
    <scope>NUCLEOTIDE SEQUENCE [LARGE SCALE GENOMIC DNA]</scope>
</reference>
<dbReference type="InterPro" id="IPR011009">
    <property type="entry name" value="Kinase-like_dom_sf"/>
</dbReference>
<sequence>MTADDKVSEAPRDVRARDQGRSRQIKASLRRLTATGQEVAEFGQRRSPGEYVLSEESLTSVYHDSSIVDRALAGLCQLQGLIKSGMLHTPLPKTTQMDLEAQPVFNFSKFDSPKTASYALTCIKQSIAKYTIEDLEQDDLQVRWSESSLTTTDLGPDSELQSLQSLSIVRWYDAELQNEIKTNEILTTVAFHGRMAHNLEACYFDSPSSSNGDRTSAGLGSELLDIRLVASTGRLHDLRGGRTIAAKLALHIRLAKRARFGVIFAPPYFVLVESVVVDRQSHLLVGDLHSIVFDPDEPRATVKPFNAIFLALLMNHHVDYRIASPPQHVLNNVVRYSRSLDSAPEADNASALDRPPIVSSNSSDDPFRFSPGACHASLPGDDDSVKNAESKNARSEPDGPSKLFTCNGVTATLHLAPGQTIICDAKIIPDSRMAASPIELRLEYETASSSLSETLRAKKKIRLDAEASRRSNLVSEALSPELQQLFKRASTFVLHKREFKVKFAPPSGSRLDLAQWVQKGVASGRPHVTRRSSCVGVGQGKLVAKIVSEDFAPSIAKEYYVYTSIVPLLSLKARQYFPAFYGLYQSGTEGHAYVLVMEDAGSTISPEQLQLNSELKAKVDAALKLIADEGLVHGDEGARNVLLRPDGRICLFDWGEALLS</sequence>
<dbReference type="EMBL" id="FQNC01000084">
    <property type="protein sequence ID" value="SGZ22801.1"/>
    <property type="molecule type" value="Genomic_DNA"/>
</dbReference>